<dbReference type="AlphaFoldDB" id="A0A8J4RTN9"/>
<keyword evidence="2" id="KW-0808">Transferase</keyword>
<dbReference type="InterPro" id="IPR017441">
    <property type="entry name" value="Protein_kinase_ATP_BS"/>
</dbReference>
<keyword evidence="3 6" id="KW-0547">Nucleotide-binding</keyword>
<feature type="transmembrane region" description="Helical" evidence="7">
    <location>
        <begin position="47"/>
        <end position="68"/>
    </location>
</feature>
<keyword evidence="5 6" id="KW-0067">ATP-binding</keyword>
<organism evidence="9 10">
    <name type="scientific">Castanea mollissima</name>
    <name type="common">Chinese chestnut</name>
    <dbReference type="NCBI Taxonomy" id="60419"/>
    <lineage>
        <taxon>Eukaryota</taxon>
        <taxon>Viridiplantae</taxon>
        <taxon>Streptophyta</taxon>
        <taxon>Embryophyta</taxon>
        <taxon>Tracheophyta</taxon>
        <taxon>Spermatophyta</taxon>
        <taxon>Magnoliopsida</taxon>
        <taxon>eudicotyledons</taxon>
        <taxon>Gunneridae</taxon>
        <taxon>Pentapetalae</taxon>
        <taxon>rosids</taxon>
        <taxon>fabids</taxon>
        <taxon>Fagales</taxon>
        <taxon>Fagaceae</taxon>
        <taxon>Castanea</taxon>
    </lineage>
</organism>
<dbReference type="PROSITE" id="PS50011">
    <property type="entry name" value="PROTEIN_KINASE_DOM"/>
    <property type="match status" value="1"/>
</dbReference>
<keyword evidence="1" id="KW-0723">Serine/threonine-protein kinase</keyword>
<dbReference type="GO" id="GO:0005886">
    <property type="term" value="C:plasma membrane"/>
    <property type="evidence" value="ECO:0007669"/>
    <property type="project" value="TreeGrafter"/>
</dbReference>
<dbReference type="Gene3D" id="3.30.200.20">
    <property type="entry name" value="Phosphorylase Kinase, domain 1"/>
    <property type="match status" value="1"/>
</dbReference>
<dbReference type="PANTHER" id="PTHR27002:SF1082">
    <property type="entry name" value="OS06G0693000 PROTEIN"/>
    <property type="match status" value="1"/>
</dbReference>
<keyword evidence="10" id="KW-1185">Reference proteome</keyword>
<reference evidence="9" key="1">
    <citation type="submission" date="2020-03" db="EMBL/GenBank/DDBJ databases">
        <title>Castanea mollissima Vanexum genome sequencing.</title>
        <authorList>
            <person name="Staton M."/>
        </authorList>
    </citation>
    <scope>NUCLEOTIDE SEQUENCE</scope>
    <source>
        <tissue evidence="9">Leaf</tissue>
    </source>
</reference>
<dbReference type="InterPro" id="IPR011009">
    <property type="entry name" value="Kinase-like_dom_sf"/>
</dbReference>
<keyword evidence="7" id="KW-1133">Transmembrane helix</keyword>
<protein>
    <recommendedName>
        <fullName evidence="8">Protein kinase domain-containing protein</fullName>
    </recommendedName>
</protein>
<feature type="binding site" evidence="6">
    <location>
        <position position="139"/>
    </location>
    <ligand>
        <name>ATP</name>
        <dbReference type="ChEBI" id="CHEBI:30616"/>
    </ligand>
</feature>
<evidence type="ECO:0000256" key="3">
    <source>
        <dbReference type="ARBA" id="ARBA00022741"/>
    </source>
</evidence>
<dbReference type="InterPro" id="IPR000719">
    <property type="entry name" value="Prot_kinase_dom"/>
</dbReference>
<name>A0A8J4RTN9_9ROSI</name>
<evidence type="ECO:0000256" key="4">
    <source>
        <dbReference type="ARBA" id="ARBA00022777"/>
    </source>
</evidence>
<keyword evidence="7" id="KW-0812">Transmembrane</keyword>
<gene>
    <name evidence="9" type="ORF">CMV_003212</name>
</gene>
<evidence type="ECO:0000256" key="1">
    <source>
        <dbReference type="ARBA" id="ARBA00022527"/>
    </source>
</evidence>
<dbReference type="EMBL" id="JRKL02000252">
    <property type="protein sequence ID" value="KAF3973354.1"/>
    <property type="molecule type" value="Genomic_DNA"/>
</dbReference>
<evidence type="ECO:0000256" key="2">
    <source>
        <dbReference type="ARBA" id="ARBA00022679"/>
    </source>
</evidence>
<feature type="domain" description="Protein kinase" evidence="8">
    <location>
        <begin position="111"/>
        <end position="203"/>
    </location>
</feature>
<evidence type="ECO:0000256" key="7">
    <source>
        <dbReference type="SAM" id="Phobius"/>
    </source>
</evidence>
<sequence length="203" mass="22563">MSWSGNLIDLQKFPTGGIDLQKSSTGGLDIYIRLAHLEFEKERNLKVIITVTVIIGAMAIPSTAYFLWRWMTKKRANKSRKSIPSKNLNDVKLHELPTFSLEELATATNNFHVANMLGRGGFGTVYKGKLHDGQEIAVKRQSRSSGQGLEEFMNEDRVGCIWITCMSGLQTKGAVEEKALMVLLIAPEDESGTLTKVTTVIEF</sequence>
<evidence type="ECO:0000259" key="8">
    <source>
        <dbReference type="PROSITE" id="PS50011"/>
    </source>
</evidence>
<dbReference type="OrthoDB" id="4062651at2759"/>
<keyword evidence="4" id="KW-0418">Kinase</keyword>
<dbReference type="SUPFAM" id="SSF56112">
    <property type="entry name" value="Protein kinase-like (PK-like)"/>
    <property type="match status" value="1"/>
</dbReference>
<keyword evidence="7" id="KW-0472">Membrane</keyword>
<dbReference type="Proteomes" id="UP000737018">
    <property type="component" value="Unassembled WGS sequence"/>
</dbReference>
<proteinExistence type="predicted"/>
<dbReference type="PANTHER" id="PTHR27002">
    <property type="entry name" value="RECEPTOR-LIKE SERINE/THREONINE-PROTEIN KINASE SD1-8"/>
    <property type="match status" value="1"/>
</dbReference>
<evidence type="ECO:0000256" key="6">
    <source>
        <dbReference type="PROSITE-ProRule" id="PRU10141"/>
    </source>
</evidence>
<dbReference type="GO" id="GO:0005524">
    <property type="term" value="F:ATP binding"/>
    <property type="evidence" value="ECO:0007669"/>
    <property type="project" value="UniProtKB-UniRule"/>
</dbReference>
<evidence type="ECO:0000313" key="10">
    <source>
        <dbReference type="Proteomes" id="UP000737018"/>
    </source>
</evidence>
<evidence type="ECO:0000313" key="9">
    <source>
        <dbReference type="EMBL" id="KAF3973354.1"/>
    </source>
</evidence>
<dbReference type="GO" id="GO:0004674">
    <property type="term" value="F:protein serine/threonine kinase activity"/>
    <property type="evidence" value="ECO:0007669"/>
    <property type="project" value="UniProtKB-KW"/>
</dbReference>
<comment type="caution">
    <text evidence="9">The sequence shown here is derived from an EMBL/GenBank/DDBJ whole genome shotgun (WGS) entry which is preliminary data.</text>
</comment>
<accession>A0A8J4RTN9</accession>
<dbReference type="PROSITE" id="PS00107">
    <property type="entry name" value="PROTEIN_KINASE_ATP"/>
    <property type="match status" value="1"/>
</dbReference>
<evidence type="ECO:0000256" key="5">
    <source>
        <dbReference type="ARBA" id="ARBA00022840"/>
    </source>
</evidence>